<dbReference type="InterPro" id="IPR031322">
    <property type="entry name" value="Shikimate/glucono_kinase"/>
</dbReference>
<dbReference type="Pfam" id="PF01202">
    <property type="entry name" value="SKI"/>
    <property type="match status" value="1"/>
</dbReference>
<dbReference type="EMBL" id="HBFQ01020098">
    <property type="protein sequence ID" value="CAD8839758.1"/>
    <property type="molecule type" value="Transcribed_RNA"/>
</dbReference>
<dbReference type="Gene3D" id="3.40.50.300">
    <property type="entry name" value="P-loop containing nucleotide triphosphate hydrolases"/>
    <property type="match status" value="1"/>
</dbReference>
<dbReference type="NCBIfam" id="TIGR01093">
    <property type="entry name" value="aroD"/>
    <property type="match status" value="1"/>
</dbReference>
<dbReference type="InterPro" id="IPR027417">
    <property type="entry name" value="P-loop_NTPase"/>
</dbReference>
<proteinExistence type="predicted"/>
<accession>A0A7S1A1R9</accession>
<keyword evidence="4" id="KW-0704">Schiff base</keyword>
<dbReference type="GO" id="GO:0046279">
    <property type="term" value="P:3,4-dihydroxybenzoate biosynthetic process"/>
    <property type="evidence" value="ECO:0007669"/>
    <property type="project" value="TreeGrafter"/>
</dbReference>
<dbReference type="Gene3D" id="3.40.50.10860">
    <property type="entry name" value="Leucine Dehydrogenase, chain A, domain 1"/>
    <property type="match status" value="1"/>
</dbReference>
<dbReference type="Pfam" id="PF01487">
    <property type="entry name" value="DHquinase_I"/>
    <property type="match status" value="1"/>
</dbReference>
<name>A0A7S1A1R9_NOCSC</name>
<organism evidence="5">
    <name type="scientific">Noctiluca scintillans</name>
    <name type="common">Sea sparkle</name>
    <name type="synonym">Red tide dinoflagellate</name>
    <dbReference type="NCBI Taxonomy" id="2966"/>
    <lineage>
        <taxon>Eukaryota</taxon>
        <taxon>Sar</taxon>
        <taxon>Alveolata</taxon>
        <taxon>Dinophyceae</taxon>
        <taxon>Noctilucales</taxon>
        <taxon>Noctilucaceae</taxon>
        <taxon>Noctiluca</taxon>
    </lineage>
</organism>
<dbReference type="AlphaFoldDB" id="A0A7S1A1R9"/>
<gene>
    <name evidence="5" type="ORF">NSCI0253_LOCUS14106</name>
</gene>
<dbReference type="CDD" id="cd00502">
    <property type="entry name" value="DHQase_I"/>
    <property type="match status" value="1"/>
</dbReference>
<dbReference type="InterPro" id="IPR050146">
    <property type="entry name" value="Type-I_3-dehydroquinase"/>
</dbReference>
<dbReference type="SUPFAM" id="SSF52540">
    <property type="entry name" value="P-loop containing nucleoside triphosphate hydrolases"/>
    <property type="match status" value="1"/>
</dbReference>
<keyword evidence="3" id="KW-0456">Lyase</keyword>
<comment type="catalytic activity">
    <reaction evidence="1">
        <text>3-dehydroquinate = 3-dehydroshikimate + H2O</text>
        <dbReference type="Rhea" id="RHEA:21096"/>
        <dbReference type="ChEBI" id="CHEBI:15377"/>
        <dbReference type="ChEBI" id="CHEBI:16630"/>
        <dbReference type="ChEBI" id="CHEBI:32364"/>
        <dbReference type="EC" id="4.2.1.10"/>
    </reaction>
</comment>
<evidence type="ECO:0000256" key="4">
    <source>
        <dbReference type="ARBA" id="ARBA00023270"/>
    </source>
</evidence>
<dbReference type="Gene3D" id="3.20.20.70">
    <property type="entry name" value="Aldolase class I"/>
    <property type="match status" value="1"/>
</dbReference>
<sequence>MRASGKTSFGQKSASRLGRRFIDLDDVLVSVVGPLGAFQAEHGWPRFREEETKVLADVLAGRHGADAPEGCVISTGGGIVETPCALEMLEGCDNVIWIHRHIEDVAVCLEGEGSWRPSLGEPCREVFARREKWYEQCSNYVFTVRQGDNDWNSLDAEFLRLLRHILSLSGRETAPVSNTFMLSLSFPSVEALVAQGVTQEIFRGADVVELRADLMDHPSDVRWMREQLALLRRHTFAPLVFTLRSTAEGGRFAGGREETVAILQQAIKAGCEVVDVEARLENAAEIASRRGCTKLIGSFHDFHRCLSTSELEAKARQLCQGVFDIAKVVMMPNVPADVITARHTAACLQQEMPSMKLMLLLMGDAGKLSRVLNPIFTPVTHAAMPFKAAPGQMSASEILDCRRTLGLQAESRRFIVFGSLPCLTPDDTEDLYEPLCVEEIMWKLSLASTAGAALCGSYTEAIVHHLEVTRTAGEVGAVDVVTKDPAGRLQGDNSQWAAVAATLAPHFQGAVDGLALVFGGGLAARAAAFALVSLGFDVLRQGAGDPPHERLTSVSSLTVVVVACSEEAHWLEDVLKIHKPITVLAPRCWDDFQGVGVDVPKMFEQAEAVGCTTISEASVLLEQGQIIRRCWAA</sequence>
<dbReference type="PANTHER" id="PTHR43699:SF1">
    <property type="entry name" value="3-DEHYDROQUINATE DEHYDRATASE"/>
    <property type="match status" value="1"/>
</dbReference>
<reference evidence="5" key="1">
    <citation type="submission" date="2021-01" db="EMBL/GenBank/DDBJ databases">
        <authorList>
            <person name="Corre E."/>
            <person name="Pelletier E."/>
            <person name="Niang G."/>
            <person name="Scheremetjew M."/>
            <person name="Finn R."/>
            <person name="Kale V."/>
            <person name="Holt S."/>
            <person name="Cochrane G."/>
            <person name="Meng A."/>
            <person name="Brown T."/>
            <person name="Cohen L."/>
        </authorList>
    </citation>
    <scope>NUCLEOTIDE SEQUENCE</scope>
</reference>
<dbReference type="SUPFAM" id="SSF51569">
    <property type="entry name" value="Aldolase"/>
    <property type="match status" value="1"/>
</dbReference>
<dbReference type="PANTHER" id="PTHR43699">
    <property type="entry name" value="3-DEHYDROQUINATE DEHYDRATASE"/>
    <property type="match status" value="1"/>
</dbReference>
<evidence type="ECO:0000256" key="1">
    <source>
        <dbReference type="ARBA" id="ARBA00001864"/>
    </source>
</evidence>
<evidence type="ECO:0000313" key="5">
    <source>
        <dbReference type="EMBL" id="CAD8839758.1"/>
    </source>
</evidence>
<evidence type="ECO:0000256" key="2">
    <source>
        <dbReference type="ARBA" id="ARBA00012060"/>
    </source>
</evidence>
<dbReference type="InterPro" id="IPR000623">
    <property type="entry name" value="Shikimate_kinase/TSH1"/>
</dbReference>
<dbReference type="InterPro" id="IPR001381">
    <property type="entry name" value="DHquinase_I"/>
</dbReference>
<protein>
    <recommendedName>
        <fullName evidence="2">3-dehydroquinate dehydratase</fullName>
        <ecNumber evidence="2">4.2.1.10</ecNumber>
    </recommendedName>
</protein>
<evidence type="ECO:0000256" key="3">
    <source>
        <dbReference type="ARBA" id="ARBA00023239"/>
    </source>
</evidence>
<dbReference type="EC" id="4.2.1.10" evidence="2"/>
<dbReference type="GO" id="GO:0003855">
    <property type="term" value="F:3-dehydroquinate dehydratase activity"/>
    <property type="evidence" value="ECO:0007669"/>
    <property type="project" value="UniProtKB-EC"/>
</dbReference>
<dbReference type="InterPro" id="IPR013785">
    <property type="entry name" value="Aldolase_TIM"/>
</dbReference>
<dbReference type="CDD" id="cd00464">
    <property type="entry name" value="SK"/>
    <property type="match status" value="1"/>
</dbReference>